<feature type="transmembrane region" description="Helical" evidence="2">
    <location>
        <begin position="138"/>
        <end position="161"/>
    </location>
</feature>
<feature type="compositionally biased region" description="Low complexity" evidence="1">
    <location>
        <begin position="48"/>
        <end position="62"/>
    </location>
</feature>
<keyword evidence="2" id="KW-1133">Transmembrane helix</keyword>
<protein>
    <submittedName>
        <fullName evidence="4">Putative Zn finger-like uncharacterized protein</fullName>
    </submittedName>
</protein>
<accession>A0A840AGV9</accession>
<keyword evidence="5" id="KW-1185">Reference proteome</keyword>
<evidence type="ECO:0000313" key="4">
    <source>
        <dbReference type="EMBL" id="MBB3900247.1"/>
    </source>
</evidence>
<dbReference type="AlphaFoldDB" id="A0A840AGV9"/>
<proteinExistence type="predicted"/>
<dbReference type="RefSeq" id="WP_184386478.1">
    <property type="nucleotide sequence ID" value="NZ_JACIDJ010000009.1"/>
</dbReference>
<evidence type="ECO:0000256" key="2">
    <source>
        <dbReference type="SAM" id="Phobius"/>
    </source>
</evidence>
<evidence type="ECO:0000313" key="5">
    <source>
        <dbReference type="Proteomes" id="UP000553193"/>
    </source>
</evidence>
<sequence length="181" mass="18897">MDIVCPNCATAYRVPDALVLTRKPVRCAACGTRWVPELPEEALPAPPAADDAPPAMEPSAPEADAKEPPPAAPLPRSIGAPPEPEPESAPVTAPMSIGPDPAEMLNEDGTLTPRPAAPPPLATPRWMPGAPRRVRGGALLPMAWAGSVLALVVILLLLFLYSEAIATAWPPFGWVARLFGG</sequence>
<feature type="region of interest" description="Disordered" evidence="1">
    <location>
        <begin position="41"/>
        <end position="129"/>
    </location>
</feature>
<gene>
    <name evidence="4" type="ORF">GGQ83_003723</name>
</gene>
<keyword evidence="2" id="KW-0472">Membrane</keyword>
<evidence type="ECO:0000256" key="1">
    <source>
        <dbReference type="SAM" id="MobiDB-lite"/>
    </source>
</evidence>
<dbReference type="InterPro" id="IPR011723">
    <property type="entry name" value="Znf/thioredoxin_put"/>
</dbReference>
<dbReference type="Pfam" id="PF13717">
    <property type="entry name" value="Zn_ribbon_4"/>
    <property type="match status" value="1"/>
</dbReference>
<dbReference type="NCBIfam" id="TIGR02098">
    <property type="entry name" value="MJ0042_CXXC"/>
    <property type="match status" value="1"/>
</dbReference>
<reference evidence="4 5" key="1">
    <citation type="submission" date="2020-08" db="EMBL/GenBank/DDBJ databases">
        <title>Genomic Encyclopedia of Type Strains, Phase IV (KMG-IV): sequencing the most valuable type-strain genomes for metagenomic binning, comparative biology and taxonomic classification.</title>
        <authorList>
            <person name="Goeker M."/>
        </authorList>
    </citation>
    <scope>NUCLEOTIDE SEQUENCE [LARGE SCALE GENOMIC DNA]</scope>
    <source>
        <strain evidence="4 5">DSM 19979</strain>
    </source>
</reference>
<evidence type="ECO:0000259" key="3">
    <source>
        <dbReference type="Pfam" id="PF13717"/>
    </source>
</evidence>
<feature type="domain" description="Zinc finger/thioredoxin putative" evidence="3">
    <location>
        <begin position="1"/>
        <end position="34"/>
    </location>
</feature>
<comment type="caution">
    <text evidence="4">The sequence shown here is derived from an EMBL/GenBank/DDBJ whole genome shotgun (WGS) entry which is preliminary data.</text>
</comment>
<dbReference type="Proteomes" id="UP000553193">
    <property type="component" value="Unassembled WGS sequence"/>
</dbReference>
<keyword evidence="2" id="KW-0812">Transmembrane</keyword>
<organism evidence="4 5">
    <name type="scientific">Roseococcus suduntuyensis</name>
    <dbReference type="NCBI Taxonomy" id="455361"/>
    <lineage>
        <taxon>Bacteria</taxon>
        <taxon>Pseudomonadati</taxon>
        <taxon>Pseudomonadota</taxon>
        <taxon>Alphaproteobacteria</taxon>
        <taxon>Acetobacterales</taxon>
        <taxon>Roseomonadaceae</taxon>
        <taxon>Roseococcus</taxon>
    </lineage>
</organism>
<dbReference type="EMBL" id="JACIDJ010000009">
    <property type="protein sequence ID" value="MBB3900247.1"/>
    <property type="molecule type" value="Genomic_DNA"/>
</dbReference>
<name>A0A840AGV9_9PROT</name>